<dbReference type="InParanoid" id="A0A1Y1Y2G6"/>
<evidence type="ECO:0000313" key="1">
    <source>
        <dbReference type="EMBL" id="ORX92193.1"/>
    </source>
</evidence>
<gene>
    <name evidence="1" type="ORF">K493DRAFT_303481</name>
</gene>
<proteinExistence type="predicted"/>
<protein>
    <submittedName>
        <fullName evidence="1">Uncharacterized protein</fullName>
    </submittedName>
</protein>
<organism evidence="1 2">
    <name type="scientific">Basidiobolus meristosporus CBS 931.73</name>
    <dbReference type="NCBI Taxonomy" id="1314790"/>
    <lineage>
        <taxon>Eukaryota</taxon>
        <taxon>Fungi</taxon>
        <taxon>Fungi incertae sedis</taxon>
        <taxon>Zoopagomycota</taxon>
        <taxon>Entomophthoromycotina</taxon>
        <taxon>Basidiobolomycetes</taxon>
        <taxon>Basidiobolales</taxon>
        <taxon>Basidiobolaceae</taxon>
        <taxon>Basidiobolus</taxon>
    </lineage>
</organism>
<keyword evidence="2" id="KW-1185">Reference proteome</keyword>
<reference evidence="1 2" key="1">
    <citation type="submission" date="2016-07" db="EMBL/GenBank/DDBJ databases">
        <title>Pervasive Adenine N6-methylation of Active Genes in Fungi.</title>
        <authorList>
            <consortium name="DOE Joint Genome Institute"/>
            <person name="Mondo S.J."/>
            <person name="Dannebaum R.O."/>
            <person name="Kuo R.C."/>
            <person name="Labutti K."/>
            <person name="Haridas S."/>
            <person name="Kuo A."/>
            <person name="Salamov A."/>
            <person name="Ahrendt S.R."/>
            <person name="Lipzen A."/>
            <person name="Sullivan W."/>
            <person name="Andreopoulos W.B."/>
            <person name="Clum A."/>
            <person name="Lindquist E."/>
            <person name="Daum C."/>
            <person name="Ramamoorthy G.K."/>
            <person name="Gryganskyi A."/>
            <person name="Culley D."/>
            <person name="Magnuson J.K."/>
            <person name="James T.Y."/>
            <person name="O'Malley M.A."/>
            <person name="Stajich J.E."/>
            <person name="Spatafora J.W."/>
            <person name="Visel A."/>
            <person name="Grigoriev I.V."/>
        </authorList>
    </citation>
    <scope>NUCLEOTIDE SEQUENCE [LARGE SCALE GENOMIC DNA]</scope>
    <source>
        <strain evidence="1 2">CBS 931.73</strain>
    </source>
</reference>
<comment type="caution">
    <text evidence="1">The sequence shown here is derived from an EMBL/GenBank/DDBJ whole genome shotgun (WGS) entry which is preliminary data.</text>
</comment>
<sequence length="230" mass="26485">MHATFNKLNLGVMKLPTKRRRRSSTYSLVRWNSNGCSQLTKCLSHTSISTFFIQGDPLRHEIMIQTQGQPVYYLRTTRNFFGKKLALYENTNDTPLYSISSHKILGFMGICSPKSPKIKLRFPYPRSSHGMYSVECEGCKFVWDYHEDKYLRCYDMSDASIIAELFWSDIVSDSSSCSSYSSGSTEDVQYAKYVAKVLMIPFNQFTVAKQLLILLTGLLILRNSIWRKDV</sequence>
<dbReference type="AlphaFoldDB" id="A0A1Y1Y2G6"/>
<evidence type="ECO:0000313" key="2">
    <source>
        <dbReference type="Proteomes" id="UP000193498"/>
    </source>
</evidence>
<name>A0A1Y1Y2G6_9FUNG</name>
<dbReference type="Proteomes" id="UP000193498">
    <property type="component" value="Unassembled WGS sequence"/>
</dbReference>
<dbReference type="EMBL" id="MCFE01000287">
    <property type="protein sequence ID" value="ORX92193.1"/>
    <property type="molecule type" value="Genomic_DNA"/>
</dbReference>
<accession>A0A1Y1Y2G6</accession>